<dbReference type="InterPro" id="IPR020891">
    <property type="entry name" value="UPF0758_CS"/>
</dbReference>
<evidence type="ECO:0000256" key="5">
    <source>
        <dbReference type="ARBA" id="ARBA00023049"/>
    </source>
</evidence>
<dbReference type="PROSITE" id="PS01302">
    <property type="entry name" value="UPF0758"/>
    <property type="match status" value="1"/>
</dbReference>
<dbReference type="InterPro" id="IPR046778">
    <property type="entry name" value="UPF0758_N"/>
</dbReference>
<dbReference type="GO" id="GO:0008237">
    <property type="term" value="F:metallopeptidase activity"/>
    <property type="evidence" value="ECO:0007669"/>
    <property type="project" value="UniProtKB-KW"/>
</dbReference>
<dbReference type="PROSITE" id="PS50249">
    <property type="entry name" value="MPN"/>
    <property type="match status" value="1"/>
</dbReference>
<dbReference type="GO" id="GO:0006508">
    <property type="term" value="P:proteolysis"/>
    <property type="evidence" value="ECO:0007669"/>
    <property type="project" value="UniProtKB-KW"/>
</dbReference>
<evidence type="ECO:0000256" key="4">
    <source>
        <dbReference type="ARBA" id="ARBA00022833"/>
    </source>
</evidence>
<dbReference type="Pfam" id="PF20582">
    <property type="entry name" value="UPF0758_N"/>
    <property type="match status" value="1"/>
</dbReference>
<keyword evidence="2" id="KW-0479">Metal-binding</keyword>
<keyword evidence="5" id="KW-0482">Metalloprotease</keyword>
<dbReference type="NCBIfam" id="NF000642">
    <property type="entry name" value="PRK00024.1"/>
    <property type="match status" value="1"/>
</dbReference>
<dbReference type="GO" id="GO:0046872">
    <property type="term" value="F:metal ion binding"/>
    <property type="evidence" value="ECO:0007669"/>
    <property type="project" value="UniProtKB-KW"/>
</dbReference>
<dbReference type="InterPro" id="IPR025657">
    <property type="entry name" value="RadC_JAB"/>
</dbReference>
<dbReference type="NCBIfam" id="TIGR00608">
    <property type="entry name" value="radc"/>
    <property type="match status" value="1"/>
</dbReference>
<evidence type="ECO:0000313" key="8">
    <source>
        <dbReference type="EMBL" id="AVJ27000.1"/>
    </source>
</evidence>
<dbReference type="AlphaFoldDB" id="A0A2S0I4N6"/>
<name>A0A2S0I4N6_9BURK</name>
<dbReference type="InterPro" id="IPR037518">
    <property type="entry name" value="MPN"/>
</dbReference>
<evidence type="ECO:0000313" key="9">
    <source>
        <dbReference type="Proteomes" id="UP000239477"/>
    </source>
</evidence>
<protein>
    <recommendedName>
        <fullName evidence="7">MPN domain-containing protein</fullName>
    </recommendedName>
</protein>
<feature type="domain" description="MPN" evidence="7">
    <location>
        <begin position="103"/>
        <end position="225"/>
    </location>
</feature>
<dbReference type="InterPro" id="IPR001405">
    <property type="entry name" value="UPF0758"/>
</dbReference>
<dbReference type="PANTHER" id="PTHR30471:SF3">
    <property type="entry name" value="UPF0758 PROTEIN YEES-RELATED"/>
    <property type="match status" value="1"/>
</dbReference>
<dbReference type="RefSeq" id="WP_105237959.1">
    <property type="nucleotide sequence ID" value="NZ_CP023270.1"/>
</dbReference>
<accession>A0A2S0I4N6</accession>
<evidence type="ECO:0000256" key="1">
    <source>
        <dbReference type="ARBA" id="ARBA00022670"/>
    </source>
</evidence>
<dbReference type="InterPro" id="IPR010994">
    <property type="entry name" value="RuvA_2-like"/>
</dbReference>
<comment type="similarity">
    <text evidence="6">Belongs to the UPF0758 family.</text>
</comment>
<reference evidence="8 9" key="1">
    <citation type="submission" date="2017-09" db="EMBL/GenBank/DDBJ databases">
        <title>Genomic, metabolic, and phenotypic characteristics of bacterial isolates from the natural microbiome of the model nematode Caenorhabditis elegans.</title>
        <authorList>
            <person name="Zimmermann J."/>
            <person name="Obeng N."/>
            <person name="Yang W."/>
            <person name="Obeng O."/>
            <person name="Kissoyan K."/>
            <person name="Pees B."/>
            <person name="Dirksen P."/>
            <person name="Hoppner M."/>
            <person name="Franke A."/>
            <person name="Rosenstiel P."/>
            <person name="Leippe M."/>
            <person name="Dierking K."/>
            <person name="Kaleta C."/>
            <person name="Schulenburg H."/>
        </authorList>
    </citation>
    <scope>NUCLEOTIDE SEQUENCE [LARGE SCALE GENOMIC DNA]</scope>
    <source>
        <strain evidence="8 9">MYb73</strain>
    </source>
</reference>
<gene>
    <name evidence="8" type="ORF">CLM73_07615</name>
</gene>
<keyword evidence="9" id="KW-1185">Reference proteome</keyword>
<dbReference type="SUPFAM" id="SSF47781">
    <property type="entry name" value="RuvA domain 2-like"/>
    <property type="match status" value="1"/>
</dbReference>
<dbReference type="Proteomes" id="UP000239477">
    <property type="component" value="Chromosome"/>
</dbReference>
<evidence type="ECO:0000259" key="7">
    <source>
        <dbReference type="PROSITE" id="PS50249"/>
    </source>
</evidence>
<keyword evidence="3" id="KW-0378">Hydrolase</keyword>
<evidence type="ECO:0000256" key="2">
    <source>
        <dbReference type="ARBA" id="ARBA00022723"/>
    </source>
</evidence>
<dbReference type="CDD" id="cd08071">
    <property type="entry name" value="MPN_DUF2466"/>
    <property type="match status" value="1"/>
</dbReference>
<dbReference type="EMBL" id="CP023270">
    <property type="protein sequence ID" value="AVJ27000.1"/>
    <property type="molecule type" value="Genomic_DNA"/>
</dbReference>
<evidence type="ECO:0000256" key="3">
    <source>
        <dbReference type="ARBA" id="ARBA00022801"/>
    </source>
</evidence>
<keyword evidence="1" id="KW-0645">Protease</keyword>
<organism evidence="8 9">
    <name type="scientific">Achromobacter spanius</name>
    <dbReference type="NCBI Taxonomy" id="217203"/>
    <lineage>
        <taxon>Bacteria</taxon>
        <taxon>Pseudomonadati</taxon>
        <taxon>Pseudomonadota</taxon>
        <taxon>Betaproteobacteria</taxon>
        <taxon>Burkholderiales</taxon>
        <taxon>Alcaligenaceae</taxon>
        <taxon>Achromobacter</taxon>
    </lineage>
</organism>
<dbReference type="OrthoDB" id="9804482at2"/>
<sequence length="225" mass="24112">MKLSVRLPKQDRPRERLLRHGAASIQDAELLAVALRTGIPGLNVVDLCRQLLARFGGLRGLLSTSPQDLMAIAGLGSSKACTLAALLELARRALEEDLVRDASMHHPARVKQYCKAALGHLQVEHCIALFLDAQLRLIATGELARGTLSQAAVYPREVVREALRHHAAALIVAHNHPSGVASPSAADRTFTRHLKEALALVDVRLVDHLIVAGGSAVSLAELGCL</sequence>
<dbReference type="SUPFAM" id="SSF102712">
    <property type="entry name" value="JAB1/MPN domain"/>
    <property type="match status" value="1"/>
</dbReference>
<dbReference type="Pfam" id="PF04002">
    <property type="entry name" value="RadC"/>
    <property type="match status" value="1"/>
</dbReference>
<keyword evidence="4" id="KW-0862">Zinc</keyword>
<dbReference type="PANTHER" id="PTHR30471">
    <property type="entry name" value="DNA REPAIR PROTEIN RADC"/>
    <property type="match status" value="1"/>
</dbReference>
<dbReference type="Gene3D" id="1.10.150.20">
    <property type="entry name" value="5' to 3' exonuclease, C-terminal subdomain"/>
    <property type="match status" value="1"/>
</dbReference>
<proteinExistence type="inferred from homology"/>
<dbReference type="Gene3D" id="3.40.140.10">
    <property type="entry name" value="Cytidine Deaminase, domain 2"/>
    <property type="match status" value="1"/>
</dbReference>
<evidence type="ECO:0000256" key="6">
    <source>
        <dbReference type="RuleBase" id="RU003797"/>
    </source>
</evidence>